<feature type="transmembrane region" description="Helical" evidence="1">
    <location>
        <begin position="21"/>
        <end position="43"/>
    </location>
</feature>
<protein>
    <recommendedName>
        <fullName evidence="4">Cytochrome b561 bacterial/Ni-hydrogenase domain-containing protein</fullName>
    </recommendedName>
</protein>
<dbReference type="KEGG" id="ipc:IPA_09130"/>
<keyword evidence="1" id="KW-1133">Transmembrane helix</keyword>
<keyword evidence="1" id="KW-0812">Transmembrane</keyword>
<feature type="transmembrane region" description="Helical" evidence="1">
    <location>
        <begin position="167"/>
        <end position="188"/>
    </location>
</feature>
<dbReference type="EMBL" id="CP006868">
    <property type="protein sequence ID" value="UXD22874.1"/>
    <property type="molecule type" value="Genomic_DNA"/>
</dbReference>
<name>A0A977PLV4_9CREN</name>
<keyword evidence="3" id="KW-1185">Reference proteome</keyword>
<dbReference type="Proteomes" id="UP001063698">
    <property type="component" value="Chromosome"/>
</dbReference>
<keyword evidence="1" id="KW-0472">Membrane</keyword>
<reference evidence="2" key="1">
    <citation type="submission" date="2013-11" db="EMBL/GenBank/DDBJ databases">
        <title>Comparative genomics of Ignicoccus.</title>
        <authorList>
            <person name="Podar M."/>
        </authorList>
    </citation>
    <scope>NUCLEOTIDE SEQUENCE</scope>
    <source>
        <strain evidence="2">DSM 13166</strain>
    </source>
</reference>
<dbReference type="InterPro" id="IPR016174">
    <property type="entry name" value="Di-haem_cyt_TM"/>
</dbReference>
<feature type="transmembrane region" description="Helical" evidence="1">
    <location>
        <begin position="141"/>
        <end position="160"/>
    </location>
</feature>
<dbReference type="SUPFAM" id="SSF81342">
    <property type="entry name" value="Transmembrane di-heme cytochromes"/>
    <property type="match status" value="1"/>
</dbReference>
<evidence type="ECO:0000313" key="2">
    <source>
        <dbReference type="EMBL" id="UXD22874.1"/>
    </source>
</evidence>
<evidence type="ECO:0008006" key="4">
    <source>
        <dbReference type="Google" id="ProtNLM"/>
    </source>
</evidence>
<feature type="transmembrane region" description="Helical" evidence="1">
    <location>
        <begin position="79"/>
        <end position="101"/>
    </location>
</feature>
<feature type="transmembrane region" description="Helical" evidence="1">
    <location>
        <begin position="253"/>
        <end position="275"/>
    </location>
</feature>
<sequence length="344" mass="40218">MVLLRARGPRRKRRKRGDNIMGYREAALIGSFVFTFALLYVGWWLVYEYAIKVLATVGPLELSYITSHFNLADLVWWRNFIALAFDILIIIIAAVGTIWIIGRLIEEAKEAGKWWAYYRSRKAKKDIWLPRWTWWQRVQHIWILVTFTICAITGFAARLAPLETRHYLMTLHVISGLAMGVLVVIHFVQYLTAFVKALAKGENVREKFPMLEFYSLKYFKNAIKAMLHPFIPSIKPEPFGKYDPEQQFEYWGVYWGMAVLGIPGLIILLWGPQAFGGIFWVTHTKEAVLAVTFILMVHLIHAHFRPSVFPLDPTFLWGKMPLKRALEEHPRWAQEMVRKLKIRK</sequence>
<dbReference type="GO" id="GO:0016020">
    <property type="term" value="C:membrane"/>
    <property type="evidence" value="ECO:0007669"/>
    <property type="project" value="InterPro"/>
</dbReference>
<dbReference type="Gene3D" id="1.20.950.20">
    <property type="entry name" value="Transmembrane di-heme cytochromes, Chain C"/>
    <property type="match status" value="1"/>
</dbReference>
<proteinExistence type="predicted"/>
<evidence type="ECO:0000256" key="1">
    <source>
        <dbReference type="SAM" id="Phobius"/>
    </source>
</evidence>
<gene>
    <name evidence="2" type="ORF">IPA_09130</name>
</gene>
<evidence type="ECO:0000313" key="3">
    <source>
        <dbReference type="Proteomes" id="UP001063698"/>
    </source>
</evidence>
<dbReference type="GO" id="GO:0022904">
    <property type="term" value="P:respiratory electron transport chain"/>
    <property type="evidence" value="ECO:0007669"/>
    <property type="project" value="InterPro"/>
</dbReference>
<accession>A0A977PLV4</accession>
<dbReference type="AlphaFoldDB" id="A0A977PLV4"/>
<feature type="transmembrane region" description="Helical" evidence="1">
    <location>
        <begin position="287"/>
        <end position="304"/>
    </location>
</feature>
<organism evidence="2 3">
    <name type="scientific">Ignicoccus pacificus DSM 13166</name>
    <dbReference type="NCBI Taxonomy" id="940294"/>
    <lineage>
        <taxon>Archaea</taxon>
        <taxon>Thermoproteota</taxon>
        <taxon>Thermoprotei</taxon>
        <taxon>Desulfurococcales</taxon>
        <taxon>Desulfurococcaceae</taxon>
        <taxon>Ignicoccus</taxon>
    </lineage>
</organism>